<keyword evidence="2" id="KW-1133">Transmembrane helix</keyword>
<dbReference type="Proteomes" id="UP000016638">
    <property type="component" value="Unassembled WGS sequence"/>
</dbReference>
<proteinExistence type="predicted"/>
<keyword evidence="4" id="KW-1185">Reference proteome</keyword>
<evidence type="ECO:0000256" key="1">
    <source>
        <dbReference type="SAM" id="MobiDB-lite"/>
    </source>
</evidence>
<evidence type="ECO:0000313" key="4">
    <source>
        <dbReference type="Proteomes" id="UP000016638"/>
    </source>
</evidence>
<dbReference type="STRING" id="1125712.HMPREF1316_1622"/>
<feature type="transmembrane region" description="Helical" evidence="2">
    <location>
        <begin position="42"/>
        <end position="69"/>
    </location>
</feature>
<evidence type="ECO:0000313" key="3">
    <source>
        <dbReference type="EMBL" id="ERL09486.1"/>
    </source>
</evidence>
<accession>U2VA57</accession>
<comment type="caution">
    <text evidence="3">The sequence shown here is derived from an EMBL/GenBank/DDBJ whole genome shotgun (WGS) entry which is preliminary data.</text>
</comment>
<protein>
    <submittedName>
        <fullName evidence="3">Uncharacterized protein</fullName>
    </submittedName>
</protein>
<gene>
    <name evidence="3" type="ORF">HMPREF1316_1622</name>
</gene>
<keyword evidence="2" id="KW-0472">Membrane</keyword>
<reference evidence="3 4" key="1">
    <citation type="submission" date="2013-08" db="EMBL/GenBank/DDBJ databases">
        <authorList>
            <person name="Durkin A.S."/>
            <person name="Haft D.R."/>
            <person name="McCorrison J."/>
            <person name="Torralba M."/>
            <person name="Gillis M."/>
            <person name="Haft D.H."/>
            <person name="Methe B."/>
            <person name="Sutton G."/>
            <person name="Nelson K.E."/>
        </authorList>
    </citation>
    <scope>NUCLEOTIDE SEQUENCE [LARGE SCALE GENOMIC DNA]</scope>
    <source>
        <strain evidence="3 4">F0195</strain>
    </source>
</reference>
<dbReference type="NCBIfam" id="NF033218">
    <property type="entry name" value="anchor_AmaP"/>
    <property type="match status" value="1"/>
</dbReference>
<evidence type="ECO:0000256" key="2">
    <source>
        <dbReference type="SAM" id="Phobius"/>
    </source>
</evidence>
<feature type="region of interest" description="Disordered" evidence="1">
    <location>
        <begin position="180"/>
        <end position="241"/>
    </location>
</feature>
<dbReference type="AlphaFoldDB" id="U2VA57"/>
<dbReference type="RefSeq" id="WP_021725572.1">
    <property type="nucleotide sequence ID" value="NZ_AWEZ01000029.1"/>
</dbReference>
<dbReference type="EMBL" id="AWEZ01000029">
    <property type="protein sequence ID" value="ERL09486.1"/>
    <property type="molecule type" value="Genomic_DNA"/>
</dbReference>
<sequence>MGIFKRICMLIFSLAGLVSLTCLSLPWVGPWTLTMTRMLREYWYYATLEVLVVITGVGLLVCLLVALLTRNRKVVVVGRAGADEIAITRDAIASQATHVIEEDGTLRARRVAVRAKRYGHVCVSCRVQPLRTIDTVTEGVALHDRIVEGLRTVCGDNVDRVGIEFVNANEYAALDSLDEQASHAEADEAAAPAEAPAAPTPAAPVASGQAPAQPDTSEITLHLSQGSDGGYGMDAHARGGE</sequence>
<dbReference type="eggNOG" id="ENOG50341G9">
    <property type="taxonomic scope" value="Bacteria"/>
</dbReference>
<organism evidence="3 4">
    <name type="scientific">Olsenella profusa F0195</name>
    <dbReference type="NCBI Taxonomy" id="1125712"/>
    <lineage>
        <taxon>Bacteria</taxon>
        <taxon>Bacillati</taxon>
        <taxon>Actinomycetota</taxon>
        <taxon>Coriobacteriia</taxon>
        <taxon>Coriobacteriales</taxon>
        <taxon>Atopobiaceae</taxon>
        <taxon>Olsenella</taxon>
    </lineage>
</organism>
<feature type="compositionally biased region" description="Polar residues" evidence="1">
    <location>
        <begin position="214"/>
        <end position="226"/>
    </location>
</feature>
<keyword evidence="2" id="KW-0812">Transmembrane</keyword>
<name>U2VA57_9ACTN</name>
<dbReference type="PATRIC" id="fig|1125712.3.peg.723"/>